<proteinExistence type="predicted"/>
<evidence type="ECO:0000313" key="1">
    <source>
        <dbReference type="EMBL" id="NID14330.1"/>
    </source>
</evidence>
<name>A0A7X5TNU2_9GAMM</name>
<keyword evidence="2" id="KW-1185">Reference proteome</keyword>
<organism evidence="1 2">
    <name type="scientific">Luteibacter yeojuensis</name>
    <dbReference type="NCBI Taxonomy" id="345309"/>
    <lineage>
        <taxon>Bacteria</taxon>
        <taxon>Pseudomonadati</taxon>
        <taxon>Pseudomonadota</taxon>
        <taxon>Gammaproteobacteria</taxon>
        <taxon>Lysobacterales</taxon>
        <taxon>Rhodanobacteraceae</taxon>
        <taxon>Luteibacter</taxon>
    </lineage>
</organism>
<dbReference type="RefSeq" id="WP_166698048.1">
    <property type="nucleotide sequence ID" value="NZ_JAAQTL010000001.1"/>
</dbReference>
<comment type="caution">
    <text evidence="1">The sequence shown here is derived from an EMBL/GenBank/DDBJ whole genome shotgun (WGS) entry which is preliminary data.</text>
</comment>
<evidence type="ECO:0000313" key="2">
    <source>
        <dbReference type="Proteomes" id="UP000518878"/>
    </source>
</evidence>
<dbReference type="AlphaFoldDB" id="A0A7X5TNU2"/>
<sequence length="102" mass="11408">MTEQVVGRIGKNTLSYCADRAAEAIMEFKTPRAVCLDPDGLVTVEFPAGAIPDEMVGVYTQELGRFALWRQIEDDLRECVRLRRIEGGAYQRHRVAPGRKAA</sequence>
<accession>A0A7X5TNU2</accession>
<dbReference type="Proteomes" id="UP000518878">
    <property type="component" value="Unassembled WGS sequence"/>
</dbReference>
<protein>
    <submittedName>
        <fullName evidence="1">Uncharacterized protein</fullName>
    </submittedName>
</protein>
<gene>
    <name evidence="1" type="ORF">HBF32_02490</name>
</gene>
<dbReference type="EMBL" id="JAAQTL010000001">
    <property type="protein sequence ID" value="NID14330.1"/>
    <property type="molecule type" value="Genomic_DNA"/>
</dbReference>
<reference evidence="1 2" key="1">
    <citation type="journal article" date="2006" name="Int. J. Syst. Evol. Microbiol.">
        <title>Dyella yeojuensis sp. nov., isolated from greenhouse soil in Korea.</title>
        <authorList>
            <person name="Kim B.Y."/>
            <person name="Weon H.Y."/>
            <person name="Lee K.H."/>
            <person name="Seok S.J."/>
            <person name="Kwon S.W."/>
            <person name="Go S.J."/>
            <person name="Stackebrandt E."/>
        </authorList>
    </citation>
    <scope>NUCLEOTIDE SEQUENCE [LARGE SCALE GENOMIC DNA]</scope>
    <source>
        <strain evidence="1 2">DSM 17673</strain>
    </source>
</reference>